<evidence type="ECO:0000313" key="15">
    <source>
        <dbReference type="EMBL" id="MCI4681636.1"/>
    </source>
</evidence>
<dbReference type="InterPro" id="IPR016174">
    <property type="entry name" value="Di-haem_cyt_TM"/>
</dbReference>
<dbReference type="InterPro" id="IPR052168">
    <property type="entry name" value="Cytochrome_b561_oxidase"/>
</dbReference>
<comment type="cofactor">
    <cofactor evidence="1">
        <name>heme b</name>
        <dbReference type="ChEBI" id="CHEBI:60344"/>
    </cofactor>
</comment>
<dbReference type="Proteomes" id="UP001139104">
    <property type="component" value="Unassembled WGS sequence"/>
</dbReference>
<keyword evidence="3" id="KW-0813">Transport</keyword>
<comment type="similarity">
    <text evidence="12">Belongs to the cytochrome b561 family.</text>
</comment>
<evidence type="ECO:0000256" key="9">
    <source>
        <dbReference type="ARBA" id="ARBA00022989"/>
    </source>
</evidence>
<dbReference type="SUPFAM" id="SSF81342">
    <property type="entry name" value="Transmembrane di-heme cytochromes"/>
    <property type="match status" value="1"/>
</dbReference>
<evidence type="ECO:0000256" key="7">
    <source>
        <dbReference type="ARBA" id="ARBA00022723"/>
    </source>
</evidence>
<proteinExistence type="inferred from homology"/>
<evidence type="ECO:0000313" key="16">
    <source>
        <dbReference type="Proteomes" id="UP001139104"/>
    </source>
</evidence>
<dbReference type="InterPro" id="IPR011577">
    <property type="entry name" value="Cyt_b561_bac/Ni-Hgenase"/>
</dbReference>
<keyword evidence="5" id="KW-0349">Heme</keyword>
<keyword evidence="9 13" id="KW-1133">Transmembrane helix</keyword>
<feature type="transmembrane region" description="Helical" evidence="13">
    <location>
        <begin position="43"/>
        <end position="63"/>
    </location>
</feature>
<dbReference type="Gene3D" id="1.20.950.20">
    <property type="entry name" value="Transmembrane di-heme cytochromes, Chain C"/>
    <property type="match status" value="1"/>
</dbReference>
<evidence type="ECO:0000256" key="12">
    <source>
        <dbReference type="ARBA" id="ARBA00037975"/>
    </source>
</evidence>
<gene>
    <name evidence="15" type="ORF">K2U94_02430</name>
</gene>
<evidence type="ECO:0000256" key="1">
    <source>
        <dbReference type="ARBA" id="ARBA00001970"/>
    </source>
</evidence>
<keyword evidence="11 13" id="KW-0472">Membrane</keyword>
<dbReference type="EMBL" id="JAIVFP010000001">
    <property type="protein sequence ID" value="MCI4681636.1"/>
    <property type="molecule type" value="Genomic_DNA"/>
</dbReference>
<keyword evidence="8" id="KW-0249">Electron transport</keyword>
<evidence type="ECO:0000256" key="10">
    <source>
        <dbReference type="ARBA" id="ARBA00023004"/>
    </source>
</evidence>
<evidence type="ECO:0000256" key="5">
    <source>
        <dbReference type="ARBA" id="ARBA00022617"/>
    </source>
</evidence>
<evidence type="ECO:0000256" key="4">
    <source>
        <dbReference type="ARBA" id="ARBA00022475"/>
    </source>
</evidence>
<keyword evidence="16" id="KW-1185">Reference proteome</keyword>
<feature type="domain" description="Cytochrome b561 bacterial/Ni-hydrogenase" evidence="14">
    <location>
        <begin position="5"/>
        <end position="174"/>
    </location>
</feature>
<protein>
    <submittedName>
        <fullName evidence="15">Cytochrome b</fullName>
    </submittedName>
</protein>
<feature type="transmembrane region" description="Helical" evidence="13">
    <location>
        <begin position="140"/>
        <end position="161"/>
    </location>
</feature>
<organism evidence="15 16">
    <name type="scientific">Candidatus Rhodoblastus alkanivorans</name>
    <dbReference type="NCBI Taxonomy" id="2954117"/>
    <lineage>
        <taxon>Bacteria</taxon>
        <taxon>Pseudomonadati</taxon>
        <taxon>Pseudomonadota</taxon>
        <taxon>Alphaproteobacteria</taxon>
        <taxon>Hyphomicrobiales</taxon>
        <taxon>Rhodoblastaceae</taxon>
        <taxon>Rhodoblastus</taxon>
    </lineage>
</organism>
<keyword evidence="10" id="KW-0408">Iron</keyword>
<evidence type="ECO:0000256" key="2">
    <source>
        <dbReference type="ARBA" id="ARBA00004651"/>
    </source>
</evidence>
<dbReference type="Pfam" id="PF01292">
    <property type="entry name" value="Ni_hydr_CYTB"/>
    <property type="match status" value="1"/>
</dbReference>
<evidence type="ECO:0000259" key="14">
    <source>
        <dbReference type="Pfam" id="PF01292"/>
    </source>
</evidence>
<sequence>MNVKRYNGAAIALHWTIAGLIVVAFVLGLTIDDFPKDMKSAAINAHALIGLAVLALSVVRLYLRFVNPPPPLPESIGPLSRLASGATHAGLYVLMIAVPLIGVPTLLYRGRGFNFGLFAIPSPFGRTPEIYRPLTEAHEVAAYAIIGLAAAHALAALYHQYVRKDDVLLRMLPGSWRREG</sequence>
<feature type="transmembrane region" description="Helical" evidence="13">
    <location>
        <begin position="89"/>
        <end position="108"/>
    </location>
</feature>
<keyword evidence="7" id="KW-0479">Metal-binding</keyword>
<keyword evidence="6 13" id="KW-0812">Transmembrane</keyword>
<accession>A0ABS9Z2E1</accession>
<feature type="transmembrane region" description="Helical" evidence="13">
    <location>
        <begin position="12"/>
        <end position="31"/>
    </location>
</feature>
<dbReference type="RefSeq" id="WP_243065690.1">
    <property type="nucleotide sequence ID" value="NZ_JAIVFK010000007.1"/>
</dbReference>
<dbReference type="PANTHER" id="PTHR30529">
    <property type="entry name" value="CYTOCHROME B561"/>
    <property type="match status" value="1"/>
</dbReference>
<comment type="subcellular location">
    <subcellularLocation>
        <location evidence="2">Cell membrane</location>
        <topology evidence="2">Multi-pass membrane protein</topology>
    </subcellularLocation>
</comment>
<evidence type="ECO:0000256" key="8">
    <source>
        <dbReference type="ARBA" id="ARBA00022982"/>
    </source>
</evidence>
<evidence type="ECO:0000256" key="13">
    <source>
        <dbReference type="SAM" id="Phobius"/>
    </source>
</evidence>
<comment type="caution">
    <text evidence="15">The sequence shown here is derived from an EMBL/GenBank/DDBJ whole genome shotgun (WGS) entry which is preliminary data.</text>
</comment>
<keyword evidence="4" id="KW-1003">Cell membrane</keyword>
<evidence type="ECO:0000256" key="11">
    <source>
        <dbReference type="ARBA" id="ARBA00023136"/>
    </source>
</evidence>
<evidence type="ECO:0000256" key="3">
    <source>
        <dbReference type="ARBA" id="ARBA00022448"/>
    </source>
</evidence>
<reference evidence="15" key="1">
    <citation type="journal article" date="2022" name="ISME J.">
        <title>Identification of active gaseous-alkane degraders at natural gas seeps.</title>
        <authorList>
            <person name="Farhan Ul Haque M."/>
            <person name="Hernandez M."/>
            <person name="Crombie A.T."/>
            <person name="Murrell J.C."/>
        </authorList>
    </citation>
    <scope>NUCLEOTIDE SEQUENCE</scope>
    <source>
        <strain evidence="15">PC2</strain>
    </source>
</reference>
<evidence type="ECO:0000256" key="6">
    <source>
        <dbReference type="ARBA" id="ARBA00022692"/>
    </source>
</evidence>
<name>A0ABS9Z2E1_9HYPH</name>
<dbReference type="PANTHER" id="PTHR30529:SF1">
    <property type="entry name" value="CYTOCHROME B561 HOMOLOG 2"/>
    <property type="match status" value="1"/>
</dbReference>